<gene>
    <name evidence="3" type="ORF">D7D94_09775</name>
</gene>
<dbReference type="GO" id="GO:0009253">
    <property type="term" value="P:peptidoglycan catabolic process"/>
    <property type="evidence" value="ECO:0007669"/>
    <property type="project" value="TreeGrafter"/>
</dbReference>
<keyword evidence="4" id="KW-1185">Reference proteome</keyword>
<feature type="transmembrane region" description="Helical" evidence="1">
    <location>
        <begin position="20"/>
        <end position="39"/>
    </location>
</feature>
<protein>
    <recommendedName>
        <fullName evidence="2">Transglycosylase SLT domain-containing protein</fullName>
    </recommendedName>
</protein>
<dbReference type="Pfam" id="PF13406">
    <property type="entry name" value="SLT_2"/>
    <property type="match status" value="1"/>
</dbReference>
<sequence>MRHTERVTRRRARARARGVIAAVCAVAVIAVIAGLIAVATRPSAADAPLSASPAAAAPTADGSDVEAEWLERVSAETEIPERALAAYARADLDARSVFGCTVGWNTLAGIGYVESRHGTLQGGAVDDDGVARPAIIGIPLDGTNQTMDIADTDGGVLDGDTEGDRAVGPLQFIPETWTTWGVDGDGDGAVDPHDIDDAALTAARYLCRQHATLTGAASWIEAIRSYNDTGDYQRQVAEAATRYGDAG</sequence>
<dbReference type="GO" id="GO:0008933">
    <property type="term" value="F:peptidoglycan lytic transglycosylase activity"/>
    <property type="evidence" value="ECO:0007669"/>
    <property type="project" value="TreeGrafter"/>
</dbReference>
<dbReference type="InterPro" id="IPR023346">
    <property type="entry name" value="Lysozyme-like_dom_sf"/>
</dbReference>
<dbReference type="PANTHER" id="PTHR30163">
    <property type="entry name" value="MEMBRANE-BOUND LYTIC MUREIN TRANSGLYCOSYLASE B"/>
    <property type="match status" value="1"/>
</dbReference>
<accession>A0A6I6E201</accession>
<keyword evidence="1" id="KW-0812">Transmembrane</keyword>
<dbReference type="OrthoDB" id="9796191at2"/>
<organism evidence="3 4">
    <name type="scientific">Microbacterium oryzae</name>
    <dbReference type="NCBI Taxonomy" id="743009"/>
    <lineage>
        <taxon>Bacteria</taxon>
        <taxon>Bacillati</taxon>
        <taxon>Actinomycetota</taxon>
        <taxon>Actinomycetes</taxon>
        <taxon>Micrococcales</taxon>
        <taxon>Microbacteriaceae</taxon>
        <taxon>Microbacterium</taxon>
    </lineage>
</organism>
<feature type="domain" description="Transglycosylase SLT" evidence="2">
    <location>
        <begin position="166"/>
        <end position="209"/>
    </location>
</feature>
<dbReference type="Proteomes" id="UP000422989">
    <property type="component" value="Chromosome"/>
</dbReference>
<name>A0A6I6E201_9MICO</name>
<dbReference type="KEGG" id="moj:D7D94_09775"/>
<dbReference type="InterPro" id="IPR031304">
    <property type="entry name" value="SLT_2"/>
</dbReference>
<proteinExistence type="predicted"/>
<evidence type="ECO:0000256" key="1">
    <source>
        <dbReference type="SAM" id="Phobius"/>
    </source>
</evidence>
<evidence type="ECO:0000259" key="2">
    <source>
        <dbReference type="Pfam" id="PF13406"/>
    </source>
</evidence>
<dbReference type="InterPro" id="IPR043426">
    <property type="entry name" value="MltB-like"/>
</dbReference>
<reference evidence="3 4" key="1">
    <citation type="submission" date="2018-09" db="EMBL/GenBank/DDBJ databases">
        <title>Whole genome sequencing of Microbacterium oryzae strain MB-10T.</title>
        <authorList>
            <person name="Das S.K."/>
        </authorList>
    </citation>
    <scope>NUCLEOTIDE SEQUENCE [LARGE SCALE GENOMIC DNA]</scope>
    <source>
        <strain evidence="3 4">MB-10</strain>
    </source>
</reference>
<dbReference type="EMBL" id="CP032550">
    <property type="protein sequence ID" value="QGU27919.1"/>
    <property type="molecule type" value="Genomic_DNA"/>
</dbReference>
<dbReference type="SUPFAM" id="SSF53955">
    <property type="entry name" value="Lysozyme-like"/>
    <property type="match status" value="1"/>
</dbReference>
<dbReference type="InterPro" id="IPR018247">
    <property type="entry name" value="EF_Hand_1_Ca_BS"/>
</dbReference>
<keyword evidence="1" id="KW-0472">Membrane</keyword>
<dbReference type="AlphaFoldDB" id="A0A6I6E201"/>
<dbReference type="PANTHER" id="PTHR30163:SF8">
    <property type="entry name" value="LYTIC MUREIN TRANSGLYCOSYLASE"/>
    <property type="match status" value="1"/>
</dbReference>
<keyword evidence="1" id="KW-1133">Transmembrane helix</keyword>
<dbReference type="Gene3D" id="1.10.530.10">
    <property type="match status" value="1"/>
</dbReference>
<dbReference type="PROSITE" id="PS00018">
    <property type="entry name" value="EF_HAND_1"/>
    <property type="match status" value="1"/>
</dbReference>
<evidence type="ECO:0000313" key="4">
    <source>
        <dbReference type="Proteomes" id="UP000422989"/>
    </source>
</evidence>
<evidence type="ECO:0000313" key="3">
    <source>
        <dbReference type="EMBL" id="QGU27919.1"/>
    </source>
</evidence>